<sequence>MAGTRVAAADRGRCAVTPVRVLIADDHAAIRSGLRLILGNADGIEVIGEAADGDIAIAQTIALRPDVVLMDVRMPGLDGIAATERITADGDARVLILTTFDIDEYVFRALRAGASGFLLKSASADALVDAVRAVAAGEGVLAPQVTRTLIDAFAATASHPAVQPAGLDTLTEREREVLTCVGDGLSNAQIGARLFIGEATVKTHVSRVLTKLDVRSRVQAAIVAQGMDNQP</sequence>
<keyword evidence="3" id="KW-0238">DNA-binding</keyword>
<evidence type="ECO:0000313" key="8">
    <source>
        <dbReference type="EMBL" id="KAA0023388.1"/>
    </source>
</evidence>
<dbReference type="CDD" id="cd06170">
    <property type="entry name" value="LuxR_C_like"/>
    <property type="match status" value="1"/>
</dbReference>
<dbReference type="GO" id="GO:0006355">
    <property type="term" value="P:regulation of DNA-templated transcription"/>
    <property type="evidence" value="ECO:0007669"/>
    <property type="project" value="InterPro"/>
</dbReference>
<keyword evidence="4" id="KW-0804">Transcription</keyword>
<proteinExistence type="predicted"/>
<evidence type="ECO:0000259" key="6">
    <source>
        <dbReference type="PROSITE" id="PS50043"/>
    </source>
</evidence>
<dbReference type="PROSITE" id="PS00622">
    <property type="entry name" value="HTH_LUXR_1"/>
    <property type="match status" value="1"/>
</dbReference>
<dbReference type="InterPro" id="IPR058245">
    <property type="entry name" value="NreC/VraR/RcsB-like_REC"/>
</dbReference>
<gene>
    <name evidence="8" type="ORF">FOY51_08235</name>
</gene>
<protein>
    <submittedName>
        <fullName evidence="8">Response regulator transcription factor</fullName>
    </submittedName>
</protein>
<comment type="caution">
    <text evidence="8">The sequence shown here is derived from an EMBL/GenBank/DDBJ whole genome shotgun (WGS) entry which is preliminary data.</text>
</comment>
<evidence type="ECO:0000256" key="5">
    <source>
        <dbReference type="PROSITE-ProRule" id="PRU00169"/>
    </source>
</evidence>
<dbReference type="OrthoDB" id="9808843at2"/>
<organism evidence="8 9">
    <name type="scientific">Antrihabitans cavernicola</name>
    <dbReference type="NCBI Taxonomy" id="2495913"/>
    <lineage>
        <taxon>Bacteria</taxon>
        <taxon>Bacillati</taxon>
        <taxon>Actinomycetota</taxon>
        <taxon>Actinomycetes</taxon>
        <taxon>Mycobacteriales</taxon>
        <taxon>Nocardiaceae</taxon>
        <taxon>Antrihabitans</taxon>
    </lineage>
</organism>
<dbReference type="GO" id="GO:0000160">
    <property type="term" value="P:phosphorelay signal transduction system"/>
    <property type="evidence" value="ECO:0007669"/>
    <property type="project" value="InterPro"/>
</dbReference>
<dbReference type="PRINTS" id="PR00038">
    <property type="entry name" value="HTHLUXR"/>
</dbReference>
<feature type="domain" description="Response regulatory" evidence="7">
    <location>
        <begin position="20"/>
        <end position="135"/>
    </location>
</feature>
<dbReference type="GO" id="GO:0003677">
    <property type="term" value="F:DNA binding"/>
    <property type="evidence" value="ECO:0007669"/>
    <property type="project" value="UniProtKB-KW"/>
</dbReference>
<dbReference type="Proteomes" id="UP000322244">
    <property type="component" value="Unassembled WGS sequence"/>
</dbReference>
<feature type="domain" description="HTH luxR-type" evidence="6">
    <location>
        <begin position="163"/>
        <end position="228"/>
    </location>
</feature>
<dbReference type="PROSITE" id="PS50110">
    <property type="entry name" value="RESPONSE_REGULATORY"/>
    <property type="match status" value="1"/>
</dbReference>
<dbReference type="CDD" id="cd17535">
    <property type="entry name" value="REC_NarL-like"/>
    <property type="match status" value="1"/>
</dbReference>
<dbReference type="AlphaFoldDB" id="A0A5A7SB79"/>
<dbReference type="SMART" id="SM00421">
    <property type="entry name" value="HTH_LUXR"/>
    <property type="match status" value="1"/>
</dbReference>
<keyword evidence="2" id="KW-0805">Transcription regulation</keyword>
<dbReference type="InterPro" id="IPR001789">
    <property type="entry name" value="Sig_transdc_resp-reg_receiver"/>
</dbReference>
<evidence type="ECO:0000256" key="4">
    <source>
        <dbReference type="ARBA" id="ARBA00023163"/>
    </source>
</evidence>
<dbReference type="PANTHER" id="PTHR43214">
    <property type="entry name" value="TWO-COMPONENT RESPONSE REGULATOR"/>
    <property type="match status" value="1"/>
</dbReference>
<name>A0A5A7SB79_9NOCA</name>
<dbReference type="InterPro" id="IPR039420">
    <property type="entry name" value="WalR-like"/>
</dbReference>
<dbReference type="Gene3D" id="3.40.50.2300">
    <property type="match status" value="1"/>
</dbReference>
<evidence type="ECO:0000259" key="7">
    <source>
        <dbReference type="PROSITE" id="PS50110"/>
    </source>
</evidence>
<evidence type="ECO:0000256" key="3">
    <source>
        <dbReference type="ARBA" id="ARBA00023125"/>
    </source>
</evidence>
<dbReference type="PANTHER" id="PTHR43214:SF24">
    <property type="entry name" value="TRANSCRIPTIONAL REGULATORY PROTEIN NARL-RELATED"/>
    <property type="match status" value="1"/>
</dbReference>
<dbReference type="EMBL" id="VLNY01000003">
    <property type="protein sequence ID" value="KAA0023388.1"/>
    <property type="molecule type" value="Genomic_DNA"/>
</dbReference>
<feature type="modified residue" description="4-aspartylphosphate" evidence="5">
    <location>
        <position position="71"/>
    </location>
</feature>
<dbReference type="PROSITE" id="PS50043">
    <property type="entry name" value="HTH_LUXR_2"/>
    <property type="match status" value="1"/>
</dbReference>
<evidence type="ECO:0000256" key="1">
    <source>
        <dbReference type="ARBA" id="ARBA00022553"/>
    </source>
</evidence>
<dbReference type="Pfam" id="PF00196">
    <property type="entry name" value="GerE"/>
    <property type="match status" value="1"/>
</dbReference>
<keyword evidence="1 5" id="KW-0597">Phosphoprotein</keyword>
<dbReference type="SUPFAM" id="SSF52172">
    <property type="entry name" value="CheY-like"/>
    <property type="match status" value="1"/>
</dbReference>
<keyword evidence="9" id="KW-1185">Reference proteome</keyword>
<evidence type="ECO:0000256" key="2">
    <source>
        <dbReference type="ARBA" id="ARBA00023015"/>
    </source>
</evidence>
<dbReference type="InterPro" id="IPR011006">
    <property type="entry name" value="CheY-like_superfamily"/>
</dbReference>
<accession>A0A5A7SB79</accession>
<evidence type="ECO:0000313" key="9">
    <source>
        <dbReference type="Proteomes" id="UP000322244"/>
    </source>
</evidence>
<dbReference type="SUPFAM" id="SSF46894">
    <property type="entry name" value="C-terminal effector domain of the bipartite response regulators"/>
    <property type="match status" value="1"/>
</dbReference>
<reference evidence="8 9" key="1">
    <citation type="submission" date="2019-07" db="EMBL/GenBank/DDBJ databases">
        <title>Rhodococcus cavernicolus sp. nov., isolated from a cave.</title>
        <authorList>
            <person name="Lee S.D."/>
        </authorList>
    </citation>
    <scope>NUCLEOTIDE SEQUENCE [LARGE SCALE GENOMIC DNA]</scope>
    <source>
        <strain evidence="8 9">C1-24</strain>
    </source>
</reference>
<dbReference type="InterPro" id="IPR000792">
    <property type="entry name" value="Tscrpt_reg_LuxR_C"/>
</dbReference>
<dbReference type="InterPro" id="IPR016032">
    <property type="entry name" value="Sig_transdc_resp-reg_C-effctor"/>
</dbReference>
<dbReference type="SMART" id="SM00448">
    <property type="entry name" value="REC"/>
    <property type="match status" value="1"/>
</dbReference>
<dbReference type="Pfam" id="PF00072">
    <property type="entry name" value="Response_reg"/>
    <property type="match status" value="1"/>
</dbReference>